<dbReference type="KEGG" id="bcj:BCAS0514"/>
<name>B4ENR0_BURCJ</name>
<feature type="non-terminal residue" evidence="2">
    <location>
        <position position="1"/>
    </location>
</feature>
<organism evidence="2 3">
    <name type="scientific">Burkholderia cenocepacia (strain ATCC BAA-245 / DSM 16553 / LMG 16656 / NCTC 13227 / J2315 / CF5610)</name>
    <name type="common">Burkholderia cepacia (strain J2315)</name>
    <dbReference type="NCBI Taxonomy" id="216591"/>
    <lineage>
        <taxon>Bacteria</taxon>
        <taxon>Pseudomonadati</taxon>
        <taxon>Pseudomonadota</taxon>
        <taxon>Betaproteobacteria</taxon>
        <taxon>Burkholderiales</taxon>
        <taxon>Burkholderiaceae</taxon>
        <taxon>Burkholderia</taxon>
        <taxon>Burkholderia cepacia complex</taxon>
    </lineage>
</organism>
<proteinExistence type="predicted"/>
<feature type="compositionally biased region" description="Basic residues" evidence="1">
    <location>
        <begin position="10"/>
        <end position="24"/>
    </location>
</feature>
<gene>
    <name evidence="2" type="primary">BcepMu43</name>
    <name evidence="2" type="ORF">BCAS0514</name>
</gene>
<evidence type="ECO:0000313" key="2">
    <source>
        <dbReference type="EMBL" id="CAR57442.1"/>
    </source>
</evidence>
<feature type="compositionally biased region" description="Basic and acidic residues" evidence="1">
    <location>
        <begin position="39"/>
        <end position="77"/>
    </location>
</feature>
<dbReference type="Proteomes" id="UP000001035">
    <property type="component" value="Chromosome 3"/>
</dbReference>
<accession>B4ENR0</accession>
<dbReference type="HOGENOM" id="CLU_1964089_0_0_4"/>
<evidence type="ECO:0000256" key="1">
    <source>
        <dbReference type="SAM" id="MobiDB-lite"/>
    </source>
</evidence>
<evidence type="ECO:0000313" key="3">
    <source>
        <dbReference type="Proteomes" id="UP000001035"/>
    </source>
</evidence>
<keyword evidence="3" id="KW-1185">Reference proteome</keyword>
<protein>
    <submittedName>
        <fullName evidence="2">Hypothetical phage protein</fullName>
    </submittedName>
</protein>
<sequence>TGYGRLLALGRRRGAGNQAARRRDKAILMSGGPAPEPAAKPHDGLDRRRDEVGAGHDGRPEEGEAEKRHDAEHDRHGPPGQLDEQPDGEHDAGNRDHGVGNAFGDGLDVHERPRHFPVRVWQANSILA</sequence>
<reference evidence="2 3" key="1">
    <citation type="journal article" date="2009" name="J. Bacteriol.">
        <title>The genome of Burkholderia cenocepacia J2315, an epidemic pathogen of cystic fibrosis patients.</title>
        <authorList>
            <person name="Holden M.T."/>
            <person name="Seth-Smith H.M."/>
            <person name="Crossman L.C."/>
            <person name="Sebaihia M."/>
            <person name="Bentley S.D."/>
            <person name="Cerdeno-Tarraga A.M."/>
            <person name="Thomson N.R."/>
            <person name="Bason N."/>
            <person name="Quail M.A."/>
            <person name="Sharp S."/>
            <person name="Cherevach I."/>
            <person name="Churcher C."/>
            <person name="Goodhead I."/>
            <person name="Hauser H."/>
            <person name="Holroyd N."/>
            <person name="Mungall K."/>
            <person name="Scott P."/>
            <person name="Walker D."/>
            <person name="White B."/>
            <person name="Rose H."/>
            <person name="Iversen P."/>
            <person name="Mil-Homens D."/>
            <person name="Rocha E.P."/>
            <person name="Fialho A.M."/>
            <person name="Baldwin A."/>
            <person name="Dowson C."/>
            <person name="Barrell B.G."/>
            <person name="Govan J.R."/>
            <person name="Vandamme P."/>
            <person name="Hart C.A."/>
            <person name="Mahenthiralingam E."/>
            <person name="Parkhill J."/>
        </authorList>
    </citation>
    <scope>NUCLEOTIDE SEQUENCE [LARGE SCALE GENOMIC DNA]</scope>
    <source>
        <strain evidence="3">ATCC BAA-245 / DSM 16553 / LMG 16656 / NCTC 13227 / J2315 / CF5610</strain>
    </source>
</reference>
<dbReference type="EMBL" id="AM747722">
    <property type="protein sequence ID" value="CAR57442.1"/>
    <property type="molecule type" value="Genomic_DNA"/>
</dbReference>
<dbReference type="AlphaFoldDB" id="B4ENR0"/>
<feature type="region of interest" description="Disordered" evidence="1">
    <location>
        <begin position="1"/>
        <end position="113"/>
    </location>
</feature>
<feature type="compositionally biased region" description="Basic and acidic residues" evidence="1">
    <location>
        <begin position="87"/>
        <end position="98"/>
    </location>
</feature>